<name>A0A1Y1SYJ9_9FLAO</name>
<sequence length="215" mass="25988">MPFQEEIKQEIQEYITKHLPEENWFEGFFDFIDDDKLRERLSEEFKAIRYIYKFFEGIQADDWLKNAQIRIQIFYYASIYEAIIHHILFELLANEPEVRKLFETKTYKKISVSKKLNELEHDGKKILTMYKTTVKREITTIRFEDKIDASVKLNLIDSNLGEELKEIYKLRNAIHLHAEIKKGIEYEVEMSKIAYRRMQIFREQIIEGLNKYSVT</sequence>
<evidence type="ECO:0008006" key="3">
    <source>
        <dbReference type="Google" id="ProtNLM"/>
    </source>
</evidence>
<comment type="caution">
    <text evidence="1">The sequence shown here is derived from an EMBL/GenBank/DDBJ whole genome shotgun (WGS) entry which is preliminary data.</text>
</comment>
<organism evidence="1 2">
    <name type="scientific">Zunongwangia atlantica 22II14-10F7</name>
    <dbReference type="NCBI Taxonomy" id="1185767"/>
    <lineage>
        <taxon>Bacteria</taxon>
        <taxon>Pseudomonadati</taxon>
        <taxon>Bacteroidota</taxon>
        <taxon>Flavobacteriia</taxon>
        <taxon>Flavobacteriales</taxon>
        <taxon>Flavobacteriaceae</taxon>
        <taxon>Zunongwangia</taxon>
    </lineage>
</organism>
<proteinExistence type="predicted"/>
<dbReference type="RefSeq" id="WP_084843563.1">
    <property type="nucleotide sequence ID" value="NZ_ARYN01000072.1"/>
</dbReference>
<keyword evidence="2" id="KW-1185">Reference proteome</keyword>
<dbReference type="Proteomes" id="UP000192746">
    <property type="component" value="Unassembled WGS sequence"/>
</dbReference>
<dbReference type="AlphaFoldDB" id="A0A1Y1SYJ9"/>
<evidence type="ECO:0000313" key="1">
    <source>
        <dbReference type="EMBL" id="ORL43474.1"/>
    </source>
</evidence>
<reference evidence="1 2" key="1">
    <citation type="submission" date="2013-04" db="EMBL/GenBank/DDBJ databases">
        <title>Zunongwangia sp. 22II14-10F7 Genome Sequencing.</title>
        <authorList>
            <person name="Lai Q."/>
            <person name="Shao Z."/>
        </authorList>
    </citation>
    <scope>NUCLEOTIDE SEQUENCE [LARGE SCALE GENOMIC DNA]</scope>
    <source>
        <strain evidence="1 2">22II14-10F7</strain>
    </source>
</reference>
<dbReference type="OrthoDB" id="1427362at2"/>
<protein>
    <recommendedName>
        <fullName evidence="3">RiboL-PSP-HEPN domain-containing protein</fullName>
    </recommendedName>
</protein>
<evidence type="ECO:0000313" key="2">
    <source>
        <dbReference type="Proteomes" id="UP000192746"/>
    </source>
</evidence>
<accession>A0A1Y1SYJ9</accession>
<dbReference type="EMBL" id="ARYN01000072">
    <property type="protein sequence ID" value="ORL43474.1"/>
    <property type="molecule type" value="Genomic_DNA"/>
</dbReference>
<gene>
    <name evidence="1" type="ORF">IIF7_20631</name>
</gene>